<keyword evidence="3" id="KW-0158">Chromosome</keyword>
<dbReference type="SMART" id="SM00317">
    <property type="entry name" value="SET"/>
    <property type="match status" value="1"/>
</dbReference>
<dbReference type="Pfam" id="PF00856">
    <property type="entry name" value="SET"/>
    <property type="match status" value="1"/>
</dbReference>
<protein>
    <submittedName>
        <fullName evidence="9">Histone lysine methyltransferase, SET</fullName>
    </submittedName>
</protein>
<sequence>MSVLALLRPASIFIHSEFKWIDIINGLDFSGFSNSLSRSFRKYLPYFLKEDRAIKSIGDGVSKTVFPNSIKSVRGYNERNSTDSAEIGMHAATLRSIGKDTNAADTSKAGSYLQKSEKRRSTPQLVVRGTDEQKLYWRIGIPIDYENCLGENLAAIASSCMLFKKEFDTSLLSSTISVNKEQKQGNNPSKKLRLAIDSYSYEYDSLARMEISKFLDDLSASLNEGLFQCRILRWLASFCHLNDMARALCFRIWEALRYLYFAEVLLNFDLNADKHIKEDASWLAARLMYWNTEIEDLPYITFDQQVLLTFLLKLFHRRWLAFLQKAEISLNKGSNCPDTPSKVNDCLSKFTPPVEPSLVVYKRWLPQVWICGDLSSEKEDPLDKLRSKMIYLQPNEESQRLCLLSHHISEKVLEYDDFPVLRASLSTQRFFSLLTCTFKATNFIQAKIKPTVLVRFNGTYSSISRAKLSKLRERRMKYRHQNKLCHIYEDISSTGVNSYEWEESMHGYRIHTDGTLIEVLRKQIVQNRRADEVEMKRNEAILETIGKAWLTLPVNVDFSLAKKSKKIHLGISKVHGMGVFVDQWIKRGDFIVEYIGELLIEDEYSARMDLREFRYEWEHGRCYVFSTVCNEYDEYIDSTVAGNLTRFINHSCEPNCESLDIPDPVRKWEYRIGIYALRDLVPGEELFYRYEFSDKSREICYCGTASCEGVM</sequence>
<keyword evidence="5" id="KW-0808">Transferase</keyword>
<dbReference type="GO" id="GO:0008168">
    <property type="term" value="F:methyltransferase activity"/>
    <property type="evidence" value="ECO:0007669"/>
    <property type="project" value="UniProtKB-KW"/>
</dbReference>
<dbReference type="GO" id="GO:0032259">
    <property type="term" value="P:methylation"/>
    <property type="evidence" value="ECO:0007669"/>
    <property type="project" value="UniProtKB-KW"/>
</dbReference>
<dbReference type="Gene3D" id="2.170.270.10">
    <property type="entry name" value="SET domain"/>
    <property type="match status" value="1"/>
</dbReference>
<name>A0ABQ7JEE8_9APIC</name>
<dbReference type="PANTHER" id="PTHR22884">
    <property type="entry name" value="SET DOMAIN PROTEINS"/>
    <property type="match status" value="1"/>
</dbReference>
<gene>
    <name evidence="9" type="ORF">IE077_003900</name>
</gene>
<proteinExistence type="predicted"/>
<comment type="caution">
    <text evidence="9">The sequence shown here is derived from an EMBL/GenBank/DDBJ whole genome shotgun (WGS) entry which is preliminary data.</text>
</comment>
<dbReference type="InterPro" id="IPR050777">
    <property type="entry name" value="SET2_Histone-Lys_MeTrsfase"/>
</dbReference>
<dbReference type="PROSITE" id="PS50280">
    <property type="entry name" value="SET"/>
    <property type="match status" value="1"/>
</dbReference>
<keyword evidence="4 9" id="KW-0489">Methyltransferase</keyword>
<keyword evidence="7" id="KW-0539">Nucleus</keyword>
<dbReference type="InterPro" id="IPR046341">
    <property type="entry name" value="SET_dom_sf"/>
</dbReference>
<feature type="domain" description="SET" evidence="8">
    <location>
        <begin position="565"/>
        <end position="691"/>
    </location>
</feature>
<keyword evidence="6" id="KW-0949">S-adenosyl-L-methionine</keyword>
<dbReference type="SUPFAM" id="SSF82199">
    <property type="entry name" value="SET domain"/>
    <property type="match status" value="1"/>
</dbReference>
<evidence type="ECO:0000256" key="5">
    <source>
        <dbReference type="ARBA" id="ARBA00022679"/>
    </source>
</evidence>
<evidence type="ECO:0000259" key="8">
    <source>
        <dbReference type="PROSITE" id="PS50280"/>
    </source>
</evidence>
<evidence type="ECO:0000256" key="1">
    <source>
        <dbReference type="ARBA" id="ARBA00004123"/>
    </source>
</evidence>
<comment type="subcellular location">
    <subcellularLocation>
        <location evidence="2">Chromosome</location>
    </subcellularLocation>
    <subcellularLocation>
        <location evidence="1">Nucleus</location>
    </subcellularLocation>
</comment>
<organism evidence="9 10">
    <name type="scientific">Cardiosporidium cionae</name>
    <dbReference type="NCBI Taxonomy" id="476202"/>
    <lineage>
        <taxon>Eukaryota</taxon>
        <taxon>Sar</taxon>
        <taxon>Alveolata</taxon>
        <taxon>Apicomplexa</taxon>
        <taxon>Aconoidasida</taxon>
        <taxon>Nephromycida</taxon>
        <taxon>Cardiosporidium</taxon>
    </lineage>
</organism>
<keyword evidence="10" id="KW-1185">Reference proteome</keyword>
<dbReference type="InterPro" id="IPR001214">
    <property type="entry name" value="SET_dom"/>
</dbReference>
<evidence type="ECO:0000256" key="7">
    <source>
        <dbReference type="ARBA" id="ARBA00023242"/>
    </source>
</evidence>
<reference evidence="9 10" key="1">
    <citation type="journal article" date="2020" name="bioRxiv">
        <title>Metabolic contributions of an alphaproteobacterial endosymbiont in the apicomplexan Cardiosporidium cionae.</title>
        <authorList>
            <person name="Hunter E.S."/>
            <person name="Paight C.J."/>
            <person name="Lane C.E."/>
        </authorList>
    </citation>
    <scope>NUCLEOTIDE SEQUENCE [LARGE SCALE GENOMIC DNA]</scope>
    <source>
        <strain evidence="9">ESH_2018</strain>
    </source>
</reference>
<evidence type="ECO:0000313" key="10">
    <source>
        <dbReference type="Proteomes" id="UP000823046"/>
    </source>
</evidence>
<evidence type="ECO:0000256" key="6">
    <source>
        <dbReference type="ARBA" id="ARBA00022691"/>
    </source>
</evidence>
<dbReference type="EMBL" id="JADAQX010000059">
    <property type="protein sequence ID" value="KAF8822380.1"/>
    <property type="molecule type" value="Genomic_DNA"/>
</dbReference>
<dbReference type="Proteomes" id="UP000823046">
    <property type="component" value="Unassembled WGS sequence"/>
</dbReference>
<evidence type="ECO:0000256" key="2">
    <source>
        <dbReference type="ARBA" id="ARBA00004286"/>
    </source>
</evidence>
<evidence type="ECO:0000256" key="4">
    <source>
        <dbReference type="ARBA" id="ARBA00022603"/>
    </source>
</evidence>
<accession>A0ABQ7JEE8</accession>
<evidence type="ECO:0000313" key="9">
    <source>
        <dbReference type="EMBL" id="KAF8822380.1"/>
    </source>
</evidence>
<evidence type="ECO:0000256" key="3">
    <source>
        <dbReference type="ARBA" id="ARBA00022454"/>
    </source>
</evidence>